<dbReference type="GO" id="GO:0016538">
    <property type="term" value="F:cyclin-dependent protein serine/threonine kinase regulator activity"/>
    <property type="evidence" value="ECO:0007669"/>
    <property type="project" value="InterPro"/>
</dbReference>
<feature type="domain" description="Cyclin-like" evidence="3">
    <location>
        <begin position="181"/>
        <end position="267"/>
    </location>
</feature>
<dbReference type="GO" id="GO:0006357">
    <property type="term" value="P:regulation of transcription by RNA polymerase II"/>
    <property type="evidence" value="ECO:0007669"/>
    <property type="project" value="InterPro"/>
</dbReference>
<accession>A0A261Y054</accession>
<evidence type="ECO:0000256" key="2">
    <source>
        <dbReference type="SAM" id="MobiDB-lite"/>
    </source>
</evidence>
<comment type="caution">
    <text evidence="4">The sequence shown here is derived from an EMBL/GenBank/DDBJ whole genome shotgun (WGS) entry which is preliminary data.</text>
</comment>
<feature type="domain" description="Cyclin-like" evidence="3">
    <location>
        <begin position="70"/>
        <end position="168"/>
    </location>
</feature>
<gene>
    <name evidence="4" type="ORF">BZG36_03630</name>
</gene>
<organism evidence="4 5">
    <name type="scientific">Bifiguratus adelaidae</name>
    <dbReference type="NCBI Taxonomy" id="1938954"/>
    <lineage>
        <taxon>Eukaryota</taxon>
        <taxon>Fungi</taxon>
        <taxon>Fungi incertae sedis</taxon>
        <taxon>Mucoromycota</taxon>
        <taxon>Mucoromycotina</taxon>
        <taxon>Endogonomycetes</taxon>
        <taxon>Endogonales</taxon>
        <taxon>Endogonales incertae sedis</taxon>
        <taxon>Bifiguratus</taxon>
    </lineage>
</organism>
<dbReference type="InterPro" id="IPR013763">
    <property type="entry name" value="Cyclin-like_dom"/>
</dbReference>
<keyword evidence="1" id="KW-0195">Cyclin</keyword>
<evidence type="ECO:0000313" key="4">
    <source>
        <dbReference type="EMBL" id="OZJ03999.1"/>
    </source>
</evidence>
<evidence type="ECO:0000259" key="3">
    <source>
        <dbReference type="SMART" id="SM00385"/>
    </source>
</evidence>
<dbReference type="Proteomes" id="UP000242875">
    <property type="component" value="Unassembled WGS sequence"/>
</dbReference>
<dbReference type="SUPFAM" id="SSF47954">
    <property type="entry name" value="Cyclin-like"/>
    <property type="match status" value="2"/>
</dbReference>
<dbReference type="Pfam" id="PF00134">
    <property type="entry name" value="Cyclin_N"/>
    <property type="match status" value="1"/>
</dbReference>
<dbReference type="InterPro" id="IPR036915">
    <property type="entry name" value="Cyclin-like_sf"/>
</dbReference>
<evidence type="ECO:0000313" key="5">
    <source>
        <dbReference type="Proteomes" id="UP000242875"/>
    </source>
</evidence>
<reference evidence="4 5" key="1">
    <citation type="journal article" date="2017" name="Mycologia">
        <title>Bifiguratus adelaidae, gen. et sp. nov., a new member of Mucoromycotina in endophytic and soil-dwelling habitats.</title>
        <authorList>
            <person name="Torres-Cruz T.J."/>
            <person name="Billingsley Tobias T.L."/>
            <person name="Almatruk M."/>
            <person name="Hesse C."/>
            <person name="Kuske C.R."/>
            <person name="Desiro A."/>
            <person name="Benucci G.M."/>
            <person name="Bonito G."/>
            <person name="Stajich J.E."/>
            <person name="Dunlap C."/>
            <person name="Arnold A.E."/>
            <person name="Porras-Alfaro A."/>
        </authorList>
    </citation>
    <scope>NUCLEOTIDE SEQUENCE [LARGE SCALE GENOMIC DNA]</scope>
    <source>
        <strain evidence="4 5">AZ0501</strain>
    </source>
</reference>
<dbReference type="PANTHER" id="PTHR10026">
    <property type="entry name" value="CYCLIN"/>
    <property type="match status" value="1"/>
</dbReference>
<feature type="region of interest" description="Disordered" evidence="2">
    <location>
        <begin position="1"/>
        <end position="25"/>
    </location>
</feature>
<protein>
    <recommendedName>
        <fullName evidence="3">Cyclin-like domain-containing protein</fullName>
    </recommendedName>
</protein>
<dbReference type="InterPro" id="IPR006671">
    <property type="entry name" value="Cyclin_N"/>
</dbReference>
<dbReference type="SMART" id="SM00385">
    <property type="entry name" value="CYCLIN"/>
    <property type="match status" value="2"/>
</dbReference>
<dbReference type="EMBL" id="MVBO01000058">
    <property type="protein sequence ID" value="OZJ03999.1"/>
    <property type="molecule type" value="Genomic_DNA"/>
</dbReference>
<proteinExistence type="inferred from homology"/>
<name>A0A261Y054_9FUNG</name>
<feature type="compositionally biased region" description="Basic and acidic residues" evidence="2">
    <location>
        <begin position="1"/>
        <end position="13"/>
    </location>
</feature>
<keyword evidence="5" id="KW-1185">Reference proteome</keyword>
<dbReference type="Gene3D" id="1.10.472.10">
    <property type="entry name" value="Cyclin-like"/>
    <property type="match status" value="2"/>
</dbReference>
<dbReference type="OrthoDB" id="2439297at2759"/>
<sequence length="352" mass="40022">MVTRTRSEQEDIRSASPTLIGVSGPAHATQSAHRRYVPYITKNQQLALKMSVHDSVSIAKEVTLKVSSCRFIEAVGKRAGFPQRTVSTAQALFHRFYLHYAYRDYPTSETCIATLFVASKIEDTSKKLKDIIVAGHAIRHPDAKELDPEQISEERRKRLIGIERLLLEMICFDFQTHHPYPFIPKFVKALGGSKELAFDAYLIAKDAYRLPLCLQYPVHTIAAASIYLASRFRAKDPGEKEVINSDTRLGRKYWYQAFYSRIEDIEDGTVCLSNSADICHDILELLIQTEQEADGAKYTQMKITLNEEAKKRQKERSAPPPEPESSYVQADLEVLNSNQYTILFDFAKGHEL</sequence>
<comment type="similarity">
    <text evidence="1">Belongs to the cyclin family.</text>
</comment>
<dbReference type="InterPro" id="IPR043198">
    <property type="entry name" value="Cyclin/Ssn8"/>
</dbReference>
<evidence type="ECO:0000256" key="1">
    <source>
        <dbReference type="RuleBase" id="RU000383"/>
    </source>
</evidence>
<dbReference type="AlphaFoldDB" id="A0A261Y054"/>
<dbReference type="CDD" id="cd20546">
    <property type="entry name" value="CYCLIN_SpCG1C_ScCTK2-like_rpt2"/>
    <property type="match status" value="1"/>
</dbReference>